<sequence>MSTHENRSAEGETRSMPEGWYYYGAQPPWQAAASAGTKAADLKQAFDKLSRGDVDADTLGKLLALDDKHFWKGALVGAGVVLALTNLPMLKAVMANAMAGAGDVMRNAAPQQSAPPAGEDKPGTETGA</sequence>
<accession>A0A099F8U6</accession>
<dbReference type="EMBL" id="FOJO01000002">
    <property type="protein sequence ID" value="SFA42365.1"/>
    <property type="molecule type" value="Genomic_DNA"/>
</dbReference>
<evidence type="ECO:0000313" key="2">
    <source>
        <dbReference type="EMBL" id="KGJ06661.1"/>
    </source>
</evidence>
<dbReference type="EMBL" id="JRKN01000001">
    <property type="protein sequence ID" value="KGJ06661.1"/>
    <property type="molecule type" value="Genomic_DNA"/>
</dbReference>
<keyword evidence="4" id="KW-1185">Reference proteome</keyword>
<evidence type="ECO:0000313" key="5">
    <source>
        <dbReference type="Proteomes" id="UP000182312"/>
    </source>
</evidence>
<reference evidence="2 4" key="1">
    <citation type="submission" date="2014-09" db="EMBL/GenBank/DDBJ databases">
        <authorList>
            <person name="McGinnis J.M."/>
            <person name="Wolfgang W.J."/>
        </authorList>
    </citation>
    <scope>NUCLEOTIDE SEQUENCE [LARGE SCALE GENOMIC DNA]</scope>
    <source>
        <strain evidence="2 4">JCM 14014</strain>
    </source>
</reference>
<evidence type="ECO:0000313" key="3">
    <source>
        <dbReference type="EMBL" id="SFA42365.1"/>
    </source>
</evidence>
<feature type="compositionally biased region" description="Basic and acidic residues" evidence="1">
    <location>
        <begin position="118"/>
        <end position="128"/>
    </location>
</feature>
<dbReference type="RefSeq" id="WP_036737771.1">
    <property type="nucleotide sequence ID" value="NZ_FOJO01000002.1"/>
</dbReference>
<proteinExistence type="predicted"/>
<evidence type="ECO:0000256" key="1">
    <source>
        <dbReference type="SAM" id="MobiDB-lite"/>
    </source>
</evidence>
<evidence type="ECO:0000313" key="4">
    <source>
        <dbReference type="Proteomes" id="UP000029846"/>
    </source>
</evidence>
<dbReference type="Proteomes" id="UP000182312">
    <property type="component" value="Unassembled WGS sequence"/>
</dbReference>
<name>A0A099F8U6_9RHOB</name>
<protein>
    <submittedName>
        <fullName evidence="2">Uncharacterized protein</fullName>
    </submittedName>
</protein>
<gene>
    <name evidence="2" type="ORF">IT41_00310</name>
    <name evidence="3" type="ORF">SAMN04487972_102295</name>
</gene>
<dbReference type="AlphaFoldDB" id="A0A099F8U6"/>
<dbReference type="OrthoDB" id="8482286at2"/>
<feature type="region of interest" description="Disordered" evidence="1">
    <location>
        <begin position="106"/>
        <end position="128"/>
    </location>
</feature>
<dbReference type="STRING" id="376733.SAMN04487972_102295"/>
<organism evidence="2 4">
    <name type="scientific">Paracoccus halophilus</name>
    <dbReference type="NCBI Taxonomy" id="376733"/>
    <lineage>
        <taxon>Bacteria</taxon>
        <taxon>Pseudomonadati</taxon>
        <taxon>Pseudomonadota</taxon>
        <taxon>Alphaproteobacteria</taxon>
        <taxon>Rhodobacterales</taxon>
        <taxon>Paracoccaceae</taxon>
        <taxon>Paracoccus</taxon>
    </lineage>
</organism>
<reference evidence="3 5" key="3">
    <citation type="submission" date="2016-10" db="EMBL/GenBank/DDBJ databases">
        <authorList>
            <person name="de Groot N.N."/>
        </authorList>
    </citation>
    <scope>NUCLEOTIDE SEQUENCE [LARGE SCALE GENOMIC DNA]</scope>
    <source>
        <strain evidence="3 5">CGMCC 1.6117</strain>
    </source>
</reference>
<dbReference type="Proteomes" id="UP000029846">
    <property type="component" value="Unassembled WGS sequence"/>
</dbReference>
<reference evidence="2 4" key="2">
    <citation type="submission" date="2014-10" db="EMBL/GenBank/DDBJ databases">
        <title>Paracoccus sanguinis sp. nov., isolated from clinical specimens of New York State patients.</title>
        <authorList>
            <person name="Mingle L.A."/>
            <person name="Cole J.A."/>
            <person name="Lapierre P."/>
            <person name="Musser K.A."/>
        </authorList>
    </citation>
    <scope>NUCLEOTIDE SEQUENCE [LARGE SCALE GENOMIC DNA]</scope>
    <source>
        <strain evidence="2 4">JCM 14014</strain>
    </source>
</reference>